<feature type="DNA-binding region" description="H-T-H motif" evidence="4">
    <location>
        <begin position="33"/>
        <end position="52"/>
    </location>
</feature>
<proteinExistence type="predicted"/>
<keyword evidence="1" id="KW-0805">Transcription regulation</keyword>
<accession>A0A1E3R8M3</accession>
<evidence type="ECO:0000256" key="2">
    <source>
        <dbReference type="ARBA" id="ARBA00023125"/>
    </source>
</evidence>
<feature type="domain" description="HTH tetR-type" evidence="5">
    <location>
        <begin position="10"/>
        <end position="70"/>
    </location>
</feature>
<name>A0A1E3R8M3_9MYCO</name>
<protein>
    <submittedName>
        <fullName evidence="6">TetR family transcriptional regulator</fullName>
    </submittedName>
</protein>
<evidence type="ECO:0000256" key="3">
    <source>
        <dbReference type="ARBA" id="ARBA00023163"/>
    </source>
</evidence>
<dbReference type="Proteomes" id="UP000094243">
    <property type="component" value="Unassembled WGS sequence"/>
</dbReference>
<dbReference type="PANTHER" id="PTHR30055">
    <property type="entry name" value="HTH-TYPE TRANSCRIPTIONAL REGULATOR RUTR"/>
    <property type="match status" value="1"/>
</dbReference>
<dbReference type="Gene3D" id="1.10.357.10">
    <property type="entry name" value="Tetracycline Repressor, domain 2"/>
    <property type="match status" value="1"/>
</dbReference>
<keyword evidence="3" id="KW-0804">Transcription</keyword>
<evidence type="ECO:0000259" key="5">
    <source>
        <dbReference type="PROSITE" id="PS50977"/>
    </source>
</evidence>
<dbReference type="PROSITE" id="PS50977">
    <property type="entry name" value="HTH_TETR_2"/>
    <property type="match status" value="1"/>
</dbReference>
<evidence type="ECO:0000313" key="6">
    <source>
        <dbReference type="EMBL" id="ODQ86275.1"/>
    </source>
</evidence>
<dbReference type="PANTHER" id="PTHR30055:SF234">
    <property type="entry name" value="HTH-TYPE TRANSCRIPTIONAL REGULATOR BETI"/>
    <property type="match status" value="1"/>
</dbReference>
<dbReference type="InterPro" id="IPR009057">
    <property type="entry name" value="Homeodomain-like_sf"/>
</dbReference>
<keyword evidence="7" id="KW-1185">Reference proteome</keyword>
<comment type="caution">
    <text evidence="6">The sequence shown here is derived from an EMBL/GenBank/DDBJ whole genome shotgun (WGS) entry which is preliminary data.</text>
</comment>
<dbReference type="GO" id="GO:0003700">
    <property type="term" value="F:DNA-binding transcription factor activity"/>
    <property type="evidence" value="ECO:0007669"/>
    <property type="project" value="TreeGrafter"/>
</dbReference>
<dbReference type="InterPro" id="IPR050109">
    <property type="entry name" value="HTH-type_TetR-like_transc_reg"/>
</dbReference>
<gene>
    <name evidence="6" type="ORF">BHQ17_21230</name>
</gene>
<sequence length="201" mass="21720">MTVTAGPSALTSVEKIRNAALRSFATTGTAMTSLRTVAAAAGVSLGLVQHHFTTKARLIQAVDDYVMTVVNATLSEPVTEPPGDSISDIGQRVTQLVNEHPDVVDYVGRALTDGSALGRKLFDALAAMGAARWQQRSELGLTRPDLDPTWAMLNPLVLALGTFILRAHIERHLPEPFTTPTQLQRWQNAVDGLLRDGQIRD</sequence>
<dbReference type="PRINTS" id="PR00455">
    <property type="entry name" value="HTHTETR"/>
</dbReference>
<dbReference type="SUPFAM" id="SSF46689">
    <property type="entry name" value="Homeodomain-like"/>
    <property type="match status" value="1"/>
</dbReference>
<dbReference type="GO" id="GO:0000976">
    <property type="term" value="F:transcription cis-regulatory region binding"/>
    <property type="evidence" value="ECO:0007669"/>
    <property type="project" value="TreeGrafter"/>
</dbReference>
<reference evidence="7" key="1">
    <citation type="submission" date="2016-09" db="EMBL/GenBank/DDBJ databases">
        <authorList>
            <person name="Greninger A.L."/>
            <person name="Jerome K.R."/>
            <person name="Mcnair B."/>
            <person name="Wallis C."/>
            <person name="Fang F."/>
        </authorList>
    </citation>
    <scope>NUCLEOTIDE SEQUENCE [LARGE SCALE GENOMIC DNA]</scope>
    <source>
        <strain evidence="7">M7</strain>
    </source>
</reference>
<evidence type="ECO:0000313" key="7">
    <source>
        <dbReference type="Proteomes" id="UP000094243"/>
    </source>
</evidence>
<dbReference type="Pfam" id="PF00440">
    <property type="entry name" value="TetR_N"/>
    <property type="match status" value="1"/>
</dbReference>
<keyword evidence="2 4" id="KW-0238">DNA-binding</keyword>
<dbReference type="InterPro" id="IPR001647">
    <property type="entry name" value="HTH_TetR"/>
</dbReference>
<organism evidence="6 7">
    <name type="scientific">Mycolicibacterium holsaticum</name>
    <dbReference type="NCBI Taxonomy" id="152142"/>
    <lineage>
        <taxon>Bacteria</taxon>
        <taxon>Bacillati</taxon>
        <taxon>Actinomycetota</taxon>
        <taxon>Actinomycetes</taxon>
        <taxon>Mycobacteriales</taxon>
        <taxon>Mycobacteriaceae</taxon>
        <taxon>Mycolicibacterium</taxon>
    </lineage>
</organism>
<dbReference type="EMBL" id="MIGZ01000152">
    <property type="protein sequence ID" value="ODQ86275.1"/>
    <property type="molecule type" value="Genomic_DNA"/>
</dbReference>
<dbReference type="RefSeq" id="WP_069407079.1">
    <property type="nucleotide sequence ID" value="NZ_MIGZ01000152.1"/>
</dbReference>
<evidence type="ECO:0000256" key="1">
    <source>
        <dbReference type="ARBA" id="ARBA00023015"/>
    </source>
</evidence>
<evidence type="ECO:0000256" key="4">
    <source>
        <dbReference type="PROSITE-ProRule" id="PRU00335"/>
    </source>
</evidence>
<dbReference type="AlphaFoldDB" id="A0A1E3R8M3"/>